<keyword evidence="9" id="KW-1185">Reference proteome</keyword>
<keyword evidence="1" id="KW-0808">Transferase</keyword>
<dbReference type="Pfam" id="PF17917">
    <property type="entry name" value="RT_RNaseH"/>
    <property type="match status" value="1"/>
</dbReference>
<reference evidence="8" key="2">
    <citation type="journal article" date="2024" name="Plant">
        <title>Genomic evolution and insights into agronomic trait innovations of Sesamum species.</title>
        <authorList>
            <person name="Miao H."/>
            <person name="Wang L."/>
            <person name="Qu L."/>
            <person name="Liu H."/>
            <person name="Sun Y."/>
            <person name="Le M."/>
            <person name="Wang Q."/>
            <person name="Wei S."/>
            <person name="Zheng Y."/>
            <person name="Lin W."/>
            <person name="Duan Y."/>
            <person name="Cao H."/>
            <person name="Xiong S."/>
            <person name="Wang X."/>
            <person name="Wei L."/>
            <person name="Li C."/>
            <person name="Ma Q."/>
            <person name="Ju M."/>
            <person name="Zhao R."/>
            <person name="Li G."/>
            <person name="Mu C."/>
            <person name="Tian Q."/>
            <person name="Mei H."/>
            <person name="Zhang T."/>
            <person name="Gao T."/>
            <person name="Zhang H."/>
        </authorList>
    </citation>
    <scope>NUCLEOTIDE SEQUENCE</scope>
    <source>
        <strain evidence="8">K16</strain>
    </source>
</reference>
<evidence type="ECO:0000256" key="2">
    <source>
        <dbReference type="ARBA" id="ARBA00022695"/>
    </source>
</evidence>
<evidence type="ECO:0000313" key="9">
    <source>
        <dbReference type="Proteomes" id="UP001289374"/>
    </source>
</evidence>
<protein>
    <recommendedName>
        <fullName evidence="7">Reverse transcriptase RNase H-like domain-containing protein</fullName>
    </recommendedName>
</protein>
<dbReference type="InterPro" id="IPR043128">
    <property type="entry name" value="Rev_trsase/Diguanyl_cyclase"/>
</dbReference>
<dbReference type="Proteomes" id="UP001289374">
    <property type="component" value="Unassembled WGS sequence"/>
</dbReference>
<evidence type="ECO:0000256" key="3">
    <source>
        <dbReference type="ARBA" id="ARBA00022722"/>
    </source>
</evidence>
<evidence type="ECO:0000256" key="5">
    <source>
        <dbReference type="ARBA" id="ARBA00022801"/>
    </source>
</evidence>
<comment type="caution">
    <text evidence="8">The sequence shown here is derived from an EMBL/GenBank/DDBJ whole genome shotgun (WGS) entry which is preliminary data.</text>
</comment>
<name>A0AAE1WLV7_9LAMI</name>
<evidence type="ECO:0000259" key="7">
    <source>
        <dbReference type="Pfam" id="PF17917"/>
    </source>
</evidence>
<dbReference type="EMBL" id="JACGWL010000009">
    <property type="protein sequence ID" value="KAK4395670.1"/>
    <property type="molecule type" value="Genomic_DNA"/>
</dbReference>
<sequence length="238" mass="27660">MKRAMKRIERVMTRNKIDEPAVKGFMYIMKGEVELVEKNTISPSGVDLEVSAYRGLDPNSTFSQVGPKREEHLADLQIVFDRLRKYNLKMNPLKCAFGVTTRKFLDSIIRHRGIEVDLSKIDTIQNMPHLRNLKDLRSLQGGVVGQENEGKEKALYYLGRTLTENELKYPPVEKVCLALFYAIKKLRHYFELYCIRFISHVNPVKFVMSRSILSGRLAKWSIVFNQYEIEYVPQKAVK</sequence>
<feature type="domain" description="Reverse transcriptase RNase H-like" evidence="7">
    <location>
        <begin position="141"/>
        <end position="227"/>
    </location>
</feature>
<dbReference type="Gene3D" id="3.30.70.270">
    <property type="match status" value="1"/>
</dbReference>
<keyword evidence="3" id="KW-0540">Nuclease</keyword>
<dbReference type="InterPro" id="IPR041373">
    <property type="entry name" value="RT_RNaseH"/>
</dbReference>
<evidence type="ECO:0000256" key="6">
    <source>
        <dbReference type="ARBA" id="ARBA00022918"/>
    </source>
</evidence>
<dbReference type="AlphaFoldDB" id="A0AAE1WLV7"/>
<dbReference type="GO" id="GO:0016787">
    <property type="term" value="F:hydrolase activity"/>
    <property type="evidence" value="ECO:0007669"/>
    <property type="project" value="UniProtKB-KW"/>
</dbReference>
<organism evidence="8 9">
    <name type="scientific">Sesamum angolense</name>
    <dbReference type="NCBI Taxonomy" id="2727404"/>
    <lineage>
        <taxon>Eukaryota</taxon>
        <taxon>Viridiplantae</taxon>
        <taxon>Streptophyta</taxon>
        <taxon>Embryophyta</taxon>
        <taxon>Tracheophyta</taxon>
        <taxon>Spermatophyta</taxon>
        <taxon>Magnoliopsida</taxon>
        <taxon>eudicotyledons</taxon>
        <taxon>Gunneridae</taxon>
        <taxon>Pentapetalae</taxon>
        <taxon>asterids</taxon>
        <taxon>lamiids</taxon>
        <taxon>Lamiales</taxon>
        <taxon>Pedaliaceae</taxon>
        <taxon>Sesamum</taxon>
    </lineage>
</organism>
<evidence type="ECO:0000313" key="8">
    <source>
        <dbReference type="EMBL" id="KAK4395670.1"/>
    </source>
</evidence>
<gene>
    <name evidence="8" type="ORF">Sango_1721300</name>
</gene>
<evidence type="ECO:0000256" key="4">
    <source>
        <dbReference type="ARBA" id="ARBA00022759"/>
    </source>
</evidence>
<evidence type="ECO:0000256" key="1">
    <source>
        <dbReference type="ARBA" id="ARBA00022679"/>
    </source>
</evidence>
<dbReference type="InterPro" id="IPR043502">
    <property type="entry name" value="DNA/RNA_pol_sf"/>
</dbReference>
<proteinExistence type="predicted"/>
<keyword evidence="5" id="KW-0378">Hydrolase</keyword>
<keyword evidence="2" id="KW-0548">Nucleotidyltransferase</keyword>
<reference evidence="8" key="1">
    <citation type="submission" date="2020-06" db="EMBL/GenBank/DDBJ databases">
        <authorList>
            <person name="Li T."/>
            <person name="Hu X."/>
            <person name="Zhang T."/>
            <person name="Song X."/>
            <person name="Zhang H."/>
            <person name="Dai N."/>
            <person name="Sheng W."/>
            <person name="Hou X."/>
            <person name="Wei L."/>
        </authorList>
    </citation>
    <scope>NUCLEOTIDE SEQUENCE</scope>
    <source>
        <strain evidence="8">K16</strain>
        <tissue evidence="8">Leaf</tissue>
    </source>
</reference>
<dbReference type="PANTHER" id="PTHR48475">
    <property type="entry name" value="RIBONUCLEASE H"/>
    <property type="match status" value="1"/>
</dbReference>
<dbReference type="SUPFAM" id="SSF56672">
    <property type="entry name" value="DNA/RNA polymerases"/>
    <property type="match status" value="1"/>
</dbReference>
<dbReference type="GO" id="GO:0004519">
    <property type="term" value="F:endonuclease activity"/>
    <property type="evidence" value="ECO:0007669"/>
    <property type="project" value="UniProtKB-KW"/>
</dbReference>
<dbReference type="PANTHER" id="PTHR48475:SF1">
    <property type="entry name" value="RNASE H TYPE-1 DOMAIN-CONTAINING PROTEIN"/>
    <property type="match status" value="1"/>
</dbReference>
<keyword evidence="4" id="KW-0255">Endonuclease</keyword>
<dbReference type="GO" id="GO:0003964">
    <property type="term" value="F:RNA-directed DNA polymerase activity"/>
    <property type="evidence" value="ECO:0007669"/>
    <property type="project" value="UniProtKB-KW"/>
</dbReference>
<keyword evidence="6" id="KW-0695">RNA-directed DNA polymerase</keyword>
<accession>A0AAE1WLV7</accession>